<name>A0A914CXS8_9BILA</name>
<sequence length="247" mass="28983">MFVKVIFLLLAVIFAKIEWIYGDDRSLCIYMTCQYNALASNQKPVRACEECRLNNTRFCGEISRKIYCFHKIPNFCQQLSNEAKRSVEQVHQFCYLPDNQYLLRTPIVEKSENDTAINFAIPRFFEDKEYEEYDFSNLTLFIKHDAKTKEDCESKFFNIHYISSPPSCLITIPVPLPRFDSNSENDPFYYDDQTDMSIEFSRDLLKTLSNSNVSTWYSVQAIRNLPHGKAILKFGLPLFSYRKDIVL</sequence>
<dbReference type="AlphaFoldDB" id="A0A914CXS8"/>
<protein>
    <submittedName>
        <fullName evidence="3">Uncharacterized protein</fullName>
    </submittedName>
</protein>
<evidence type="ECO:0000256" key="1">
    <source>
        <dbReference type="SAM" id="SignalP"/>
    </source>
</evidence>
<reference evidence="3" key="1">
    <citation type="submission" date="2022-11" db="UniProtKB">
        <authorList>
            <consortium name="WormBaseParasite"/>
        </authorList>
    </citation>
    <scope>IDENTIFICATION</scope>
</reference>
<evidence type="ECO:0000313" key="2">
    <source>
        <dbReference type="Proteomes" id="UP000887540"/>
    </source>
</evidence>
<dbReference type="Proteomes" id="UP000887540">
    <property type="component" value="Unplaced"/>
</dbReference>
<keyword evidence="2" id="KW-1185">Reference proteome</keyword>
<dbReference type="WBParaSite" id="ACRNAN_scaffold1542.g23665.t1">
    <property type="protein sequence ID" value="ACRNAN_scaffold1542.g23665.t1"/>
    <property type="gene ID" value="ACRNAN_scaffold1542.g23665"/>
</dbReference>
<organism evidence="2 3">
    <name type="scientific">Acrobeloides nanus</name>
    <dbReference type="NCBI Taxonomy" id="290746"/>
    <lineage>
        <taxon>Eukaryota</taxon>
        <taxon>Metazoa</taxon>
        <taxon>Ecdysozoa</taxon>
        <taxon>Nematoda</taxon>
        <taxon>Chromadorea</taxon>
        <taxon>Rhabditida</taxon>
        <taxon>Tylenchina</taxon>
        <taxon>Cephalobomorpha</taxon>
        <taxon>Cephaloboidea</taxon>
        <taxon>Cephalobidae</taxon>
        <taxon>Acrobeloides</taxon>
    </lineage>
</organism>
<evidence type="ECO:0000313" key="3">
    <source>
        <dbReference type="WBParaSite" id="ACRNAN_scaffold1542.g23665.t1"/>
    </source>
</evidence>
<feature type="signal peptide" evidence="1">
    <location>
        <begin position="1"/>
        <end position="22"/>
    </location>
</feature>
<accession>A0A914CXS8</accession>
<proteinExistence type="predicted"/>
<keyword evidence="1" id="KW-0732">Signal</keyword>
<feature type="chain" id="PRO_5037251635" evidence="1">
    <location>
        <begin position="23"/>
        <end position="247"/>
    </location>
</feature>